<organism evidence="20 21">
    <name type="scientific">Alkalicoccus saliphilus</name>
    <dbReference type="NCBI Taxonomy" id="200989"/>
    <lineage>
        <taxon>Bacteria</taxon>
        <taxon>Bacillati</taxon>
        <taxon>Bacillota</taxon>
        <taxon>Bacilli</taxon>
        <taxon>Bacillales</taxon>
        <taxon>Bacillaceae</taxon>
        <taxon>Alkalicoccus</taxon>
    </lineage>
</organism>
<dbReference type="GO" id="GO:0051287">
    <property type="term" value="F:NAD binding"/>
    <property type="evidence" value="ECO:0007669"/>
    <property type="project" value="InterPro"/>
</dbReference>
<evidence type="ECO:0000256" key="15">
    <source>
        <dbReference type="ARBA" id="ARBA00029765"/>
    </source>
</evidence>
<accession>A0A2T4U5Q9</accession>
<keyword evidence="21" id="KW-1185">Reference proteome</keyword>
<dbReference type="Gene3D" id="3.30.70.1570">
    <property type="match status" value="1"/>
</dbReference>
<dbReference type="PANTHER" id="PTHR11835:SF43">
    <property type="entry name" value="ISOPROPYLMALATE DEHYDROGENASE-LIKE DOMAIN-CONTAINING PROTEIN"/>
    <property type="match status" value="1"/>
</dbReference>
<comment type="similarity">
    <text evidence="3">Belongs to the isocitrate and isopropylmalate dehydrogenases family.</text>
</comment>
<dbReference type="Pfam" id="PF00180">
    <property type="entry name" value="Iso_dh"/>
    <property type="match status" value="1"/>
</dbReference>
<dbReference type="Proteomes" id="UP000240509">
    <property type="component" value="Unassembled WGS sequence"/>
</dbReference>
<evidence type="ECO:0000256" key="1">
    <source>
        <dbReference type="ARBA" id="ARBA00001936"/>
    </source>
</evidence>
<evidence type="ECO:0000259" key="19">
    <source>
        <dbReference type="SMART" id="SM01329"/>
    </source>
</evidence>
<evidence type="ECO:0000256" key="17">
    <source>
        <dbReference type="ARBA" id="ARBA00031098"/>
    </source>
</evidence>
<dbReference type="GO" id="GO:0006102">
    <property type="term" value="P:isocitrate metabolic process"/>
    <property type="evidence" value="ECO:0007669"/>
    <property type="project" value="TreeGrafter"/>
</dbReference>
<evidence type="ECO:0000256" key="5">
    <source>
        <dbReference type="ARBA" id="ARBA00013013"/>
    </source>
</evidence>
<dbReference type="OrthoDB" id="9806254at2"/>
<dbReference type="AlphaFoldDB" id="A0A2T4U5Q9"/>
<dbReference type="EC" id="1.1.1.42" evidence="5"/>
<proteinExistence type="inferred from homology"/>
<keyword evidence="13" id="KW-0464">Manganese</keyword>
<dbReference type="SUPFAM" id="SSF53659">
    <property type="entry name" value="Isocitrate/Isopropylmalate dehydrogenase-like"/>
    <property type="match status" value="1"/>
</dbReference>
<evidence type="ECO:0000256" key="7">
    <source>
        <dbReference type="ARBA" id="ARBA00022435"/>
    </source>
</evidence>
<evidence type="ECO:0000256" key="3">
    <source>
        <dbReference type="ARBA" id="ARBA00007769"/>
    </source>
</evidence>
<evidence type="ECO:0000256" key="8">
    <source>
        <dbReference type="ARBA" id="ARBA00022532"/>
    </source>
</evidence>
<keyword evidence="7" id="KW-0329">Glyoxylate bypass</keyword>
<dbReference type="GO" id="GO:0000287">
    <property type="term" value="F:magnesium ion binding"/>
    <property type="evidence" value="ECO:0007669"/>
    <property type="project" value="InterPro"/>
</dbReference>
<evidence type="ECO:0000256" key="18">
    <source>
        <dbReference type="ARBA" id="ARBA00046127"/>
    </source>
</evidence>
<keyword evidence="12 20" id="KW-0560">Oxidoreductase</keyword>
<evidence type="ECO:0000256" key="9">
    <source>
        <dbReference type="ARBA" id="ARBA00022723"/>
    </source>
</evidence>
<dbReference type="InterPro" id="IPR040978">
    <property type="entry name" value="Isocitrate_DH_TT1725_C"/>
</dbReference>
<evidence type="ECO:0000256" key="6">
    <source>
        <dbReference type="ARBA" id="ARBA00019562"/>
    </source>
</evidence>
<evidence type="ECO:0000313" key="21">
    <source>
        <dbReference type="Proteomes" id="UP000240509"/>
    </source>
</evidence>
<dbReference type="GO" id="GO:0004450">
    <property type="term" value="F:isocitrate dehydrogenase (NADP+) activity"/>
    <property type="evidence" value="ECO:0007669"/>
    <property type="project" value="UniProtKB-EC"/>
</dbReference>
<dbReference type="Pfam" id="PF18324">
    <property type="entry name" value="Isocitrate_DH_C_bact"/>
    <property type="match status" value="1"/>
</dbReference>
<evidence type="ECO:0000256" key="10">
    <source>
        <dbReference type="ARBA" id="ARBA00022842"/>
    </source>
</evidence>
<keyword evidence="11" id="KW-0521">NADP</keyword>
<comment type="cofactor">
    <cofactor evidence="1">
        <name>Mn(2+)</name>
        <dbReference type="ChEBI" id="CHEBI:29035"/>
    </cofactor>
</comment>
<evidence type="ECO:0000256" key="13">
    <source>
        <dbReference type="ARBA" id="ARBA00023211"/>
    </source>
</evidence>
<dbReference type="SMART" id="SM01329">
    <property type="entry name" value="Iso_dh"/>
    <property type="match status" value="1"/>
</dbReference>
<dbReference type="GO" id="GO:0006099">
    <property type="term" value="P:tricarboxylic acid cycle"/>
    <property type="evidence" value="ECO:0007669"/>
    <property type="project" value="UniProtKB-KW"/>
</dbReference>
<evidence type="ECO:0000256" key="2">
    <source>
        <dbReference type="ARBA" id="ARBA00001946"/>
    </source>
</evidence>
<dbReference type="InterPro" id="IPR019818">
    <property type="entry name" value="IsoCit/isopropylmalate_DH_CS"/>
</dbReference>
<dbReference type="EMBL" id="PZJJ01000014">
    <property type="protein sequence ID" value="PTL38729.1"/>
    <property type="molecule type" value="Genomic_DNA"/>
</dbReference>
<evidence type="ECO:0000256" key="11">
    <source>
        <dbReference type="ARBA" id="ARBA00022857"/>
    </source>
</evidence>
<dbReference type="GO" id="GO:0006097">
    <property type="term" value="P:glyoxylate cycle"/>
    <property type="evidence" value="ECO:0007669"/>
    <property type="project" value="UniProtKB-KW"/>
</dbReference>
<gene>
    <name evidence="20" type="ORF">C6Y45_09540</name>
</gene>
<comment type="cofactor">
    <cofactor evidence="2">
        <name>Mg(2+)</name>
        <dbReference type="ChEBI" id="CHEBI:18420"/>
    </cofactor>
</comment>
<protein>
    <recommendedName>
        <fullName evidence="6">Isocitrate dehydrogenase [NADP]</fullName>
        <ecNumber evidence="5">1.1.1.42</ecNumber>
    </recommendedName>
    <alternativeName>
        <fullName evidence="15">IDP</fullName>
    </alternativeName>
    <alternativeName>
        <fullName evidence="16">NADP(+)-specific ICDH</fullName>
    </alternativeName>
    <alternativeName>
        <fullName evidence="17">Oxalosuccinate decarboxylase</fullName>
    </alternativeName>
</protein>
<evidence type="ECO:0000256" key="16">
    <source>
        <dbReference type="ARBA" id="ARBA00029990"/>
    </source>
</evidence>
<dbReference type="PROSITE" id="PS00470">
    <property type="entry name" value="IDH_IMDH"/>
    <property type="match status" value="1"/>
</dbReference>
<dbReference type="InterPro" id="IPR024084">
    <property type="entry name" value="IsoPropMal-DH-like_dom"/>
</dbReference>
<keyword evidence="9" id="KW-0479">Metal-binding</keyword>
<keyword evidence="10" id="KW-0460">Magnesium</keyword>
<evidence type="ECO:0000313" key="20">
    <source>
        <dbReference type="EMBL" id="PTL38729.1"/>
    </source>
</evidence>
<dbReference type="PANTHER" id="PTHR11835">
    <property type="entry name" value="DECARBOXYLATING DEHYDROGENASES-ISOCITRATE, ISOPROPYLMALATE, TARTRATE"/>
    <property type="match status" value="1"/>
</dbReference>
<sequence length="484" mass="53797">MMAKTPITVAYGDGIGPEIMEAVLKILDRADAQVEPEYIDIGKDAYLEGWTTGIPDKAWESLQRTKVFLKAPITTPQGGGYKSLNVTIRTSLGLYANIRPTISYSPFVKTKHPEMDLVVVRENEEDLYTGIEHQQTPEVVQSLKLITRPGTERIVRHAFEYARKHNRKKVTCITKDNIMKLSDGLFHKVFEEIAEEYPDMETDHWIVDIGLAKIADAPQDFDVVVMPNLYGDIGSDIAAQISGSVGLGGSANIGDEYAMFEAIHGSAPDIAGKGISNPSGLLNGAVQMLLHIDQPEAASKIQNAWFKTLEDGIYTGDIAKGGPSVGTEEFADAVIERLGQKPEQLMSANYEKTVKEENQHKVSIAAKDRKDDSIERKLDGVDVFLFNNEMLSDELGQKVEKTAGEDFELTVITNRGANAYPPGYTDIFQTDHWRCRFLPKEEKAISNKDIQELLARITEAGFDWIQVENLYSFNGERGYSEAKK</sequence>
<comment type="catalytic activity">
    <reaction evidence="14">
        <text>D-threo-isocitrate + NADP(+) = 2-oxoglutarate + CO2 + NADPH</text>
        <dbReference type="Rhea" id="RHEA:19629"/>
        <dbReference type="ChEBI" id="CHEBI:15562"/>
        <dbReference type="ChEBI" id="CHEBI:16526"/>
        <dbReference type="ChEBI" id="CHEBI:16810"/>
        <dbReference type="ChEBI" id="CHEBI:57783"/>
        <dbReference type="ChEBI" id="CHEBI:58349"/>
        <dbReference type="EC" id="1.1.1.42"/>
    </reaction>
</comment>
<name>A0A2T4U5Q9_9BACI</name>
<dbReference type="InterPro" id="IPR014273">
    <property type="entry name" value="Isocitrate_DH_bac-typ"/>
</dbReference>
<comment type="subunit">
    <text evidence="4">Homodimer.</text>
</comment>
<keyword evidence="8" id="KW-0816">Tricarboxylic acid cycle</keyword>
<dbReference type="FunFam" id="3.40.718.10:FF:000020">
    <property type="entry name" value="Isocitrate dehydrogenase"/>
    <property type="match status" value="1"/>
</dbReference>
<dbReference type="InterPro" id="IPR046997">
    <property type="entry name" value="Isocitrate_DH_TT1725_C_sf"/>
</dbReference>
<dbReference type="NCBIfam" id="NF006673">
    <property type="entry name" value="PRK09222.1"/>
    <property type="match status" value="1"/>
</dbReference>
<reference evidence="20 21" key="1">
    <citation type="submission" date="2018-03" db="EMBL/GenBank/DDBJ databases">
        <title>Alkalicoccus saliphilus sp. nov., isolated from a mineral pool.</title>
        <authorList>
            <person name="Zhao B."/>
        </authorList>
    </citation>
    <scope>NUCLEOTIDE SEQUENCE [LARGE SCALE GENOMIC DNA]</scope>
    <source>
        <strain evidence="20 21">6AG</strain>
    </source>
</reference>
<feature type="domain" description="Isopropylmalate dehydrogenase-like" evidence="19">
    <location>
        <begin position="6"/>
        <end position="334"/>
    </location>
</feature>
<comment type="caution">
    <text evidence="20">The sequence shown here is derived from an EMBL/GenBank/DDBJ whole genome shotgun (WGS) entry which is preliminary data.</text>
</comment>
<evidence type="ECO:0000256" key="14">
    <source>
        <dbReference type="ARBA" id="ARBA00023554"/>
    </source>
</evidence>
<evidence type="ECO:0000256" key="12">
    <source>
        <dbReference type="ARBA" id="ARBA00023002"/>
    </source>
</evidence>
<comment type="function">
    <text evidence="18">Catalyzes the oxidative decarboxylation of isocitrate to 2-oxoglutarate and carbon dioxide with the concomitant reduction of NADP(+).</text>
</comment>
<dbReference type="NCBIfam" id="TIGR02924">
    <property type="entry name" value="ICDH_alpha"/>
    <property type="match status" value="1"/>
</dbReference>
<evidence type="ECO:0000256" key="4">
    <source>
        <dbReference type="ARBA" id="ARBA00011738"/>
    </source>
</evidence>
<dbReference type="Gene3D" id="3.40.718.10">
    <property type="entry name" value="Isopropylmalate Dehydrogenase"/>
    <property type="match status" value="1"/>
</dbReference>
<dbReference type="GO" id="GO:0004449">
    <property type="term" value="F:isocitrate dehydrogenase (NAD+) activity"/>
    <property type="evidence" value="ECO:0007669"/>
    <property type="project" value="TreeGrafter"/>
</dbReference>